<evidence type="ECO:0000256" key="5">
    <source>
        <dbReference type="SAM" id="SignalP"/>
    </source>
</evidence>
<dbReference type="Proteomes" id="UP001194469">
    <property type="component" value="Unassembled WGS sequence"/>
</dbReference>
<protein>
    <submittedName>
        <fullName evidence="8">Transporter substrate-binding domain-containing protein</fullName>
    </submittedName>
</protein>
<gene>
    <name evidence="8" type="ORF">FVW20_03210</name>
</gene>
<feature type="chain" id="PRO_5045715960" evidence="5">
    <location>
        <begin position="36"/>
        <end position="288"/>
    </location>
</feature>
<evidence type="ECO:0000256" key="2">
    <source>
        <dbReference type="ARBA" id="ARBA00010333"/>
    </source>
</evidence>
<dbReference type="PANTHER" id="PTHR35936:SF38">
    <property type="entry name" value="GLUTAMINE-BINDING PERIPLASMIC PROTEIN"/>
    <property type="match status" value="1"/>
</dbReference>
<dbReference type="Pfam" id="PF00497">
    <property type="entry name" value="SBP_bac_3"/>
    <property type="match status" value="1"/>
</dbReference>
<feature type="domain" description="Solute-binding protein family 3/N-terminal" evidence="6">
    <location>
        <begin position="58"/>
        <end position="281"/>
    </location>
</feature>
<sequence>MHTTPSPARLHGAALLLAVLLVLAALLTPHAPAHAADASVRQKLSEESVIAGVLERGVLRVGFSTFVPWAMQDISGKFIGFEVDVATRLAEDLGVKVEFVPTKWSGIIPALLTGKFDVIIGGMSVKPDRNLKVNFTIPYDYAGMALMANRATAKGFTTLDDFDKPQVTIAARTGSTAAAAAKKRFPRATLRLFDDEAPAIHEVLSGRAHAMVSSAPLPAFEVLKNPDRLFLPVPGTFTSEPVAFAVRKGDVDTLNVFDNWIRLMEAEGWLKERKHYWFETNEWEARLK</sequence>
<feature type="signal peptide" evidence="5">
    <location>
        <begin position="1"/>
        <end position="35"/>
    </location>
</feature>
<evidence type="ECO:0000259" key="6">
    <source>
        <dbReference type="SMART" id="SM00062"/>
    </source>
</evidence>
<evidence type="ECO:0000256" key="1">
    <source>
        <dbReference type="ARBA" id="ARBA00004196"/>
    </source>
</evidence>
<dbReference type="PROSITE" id="PS01039">
    <property type="entry name" value="SBP_BACTERIAL_3"/>
    <property type="match status" value="1"/>
</dbReference>
<dbReference type="InterPro" id="IPR001320">
    <property type="entry name" value="Iontro_rcpt_C"/>
</dbReference>
<evidence type="ECO:0000256" key="3">
    <source>
        <dbReference type="ARBA" id="ARBA00022729"/>
    </source>
</evidence>
<evidence type="ECO:0000256" key="4">
    <source>
        <dbReference type="RuleBase" id="RU003744"/>
    </source>
</evidence>
<dbReference type="RefSeq" id="WP_196608274.1">
    <property type="nucleotide sequence ID" value="NZ_VRYY01000068.1"/>
</dbReference>
<reference evidence="8 9" key="1">
    <citation type="submission" date="2019-08" db="EMBL/GenBank/DDBJ databases">
        <authorList>
            <person name="Luo N."/>
        </authorList>
    </citation>
    <scope>NUCLEOTIDE SEQUENCE [LARGE SCALE GENOMIC DNA]</scope>
    <source>
        <strain evidence="8 9">NCIMB 9442</strain>
    </source>
</reference>
<dbReference type="EMBL" id="VRYY01000068">
    <property type="protein sequence ID" value="MBG3876060.1"/>
    <property type="molecule type" value="Genomic_DNA"/>
</dbReference>
<keyword evidence="3 5" id="KW-0732">Signal</keyword>
<dbReference type="PANTHER" id="PTHR35936">
    <property type="entry name" value="MEMBRANE-BOUND LYTIC MUREIN TRANSGLYCOSYLASE F"/>
    <property type="match status" value="1"/>
</dbReference>
<dbReference type="CDD" id="cd13629">
    <property type="entry name" value="PBP2_Dsm1740"/>
    <property type="match status" value="1"/>
</dbReference>
<evidence type="ECO:0000313" key="9">
    <source>
        <dbReference type="Proteomes" id="UP001194469"/>
    </source>
</evidence>
<dbReference type="SMART" id="SM00062">
    <property type="entry name" value="PBPb"/>
    <property type="match status" value="1"/>
</dbReference>
<evidence type="ECO:0000313" key="8">
    <source>
        <dbReference type="EMBL" id="MBG3876060.1"/>
    </source>
</evidence>
<name>A0ABS0J0V0_9BACT</name>
<dbReference type="Gene3D" id="3.40.190.10">
    <property type="entry name" value="Periplasmic binding protein-like II"/>
    <property type="match status" value="2"/>
</dbReference>
<organism evidence="8 9">
    <name type="scientific">Nitratidesulfovibrio oxamicus</name>
    <dbReference type="NCBI Taxonomy" id="32016"/>
    <lineage>
        <taxon>Bacteria</taxon>
        <taxon>Pseudomonadati</taxon>
        <taxon>Thermodesulfobacteriota</taxon>
        <taxon>Desulfovibrionia</taxon>
        <taxon>Desulfovibrionales</taxon>
        <taxon>Desulfovibrionaceae</taxon>
        <taxon>Nitratidesulfovibrio</taxon>
    </lineage>
</organism>
<dbReference type="SUPFAM" id="SSF53850">
    <property type="entry name" value="Periplasmic binding protein-like II"/>
    <property type="match status" value="1"/>
</dbReference>
<accession>A0ABS0J0V0</accession>
<keyword evidence="9" id="KW-1185">Reference proteome</keyword>
<evidence type="ECO:0000259" key="7">
    <source>
        <dbReference type="SMART" id="SM00079"/>
    </source>
</evidence>
<dbReference type="InterPro" id="IPR018313">
    <property type="entry name" value="SBP_3_CS"/>
</dbReference>
<dbReference type="InterPro" id="IPR001638">
    <property type="entry name" value="Solute-binding_3/MltF_N"/>
</dbReference>
<comment type="similarity">
    <text evidence="2 4">Belongs to the bacterial solute-binding protein 3 family.</text>
</comment>
<feature type="domain" description="Ionotropic glutamate receptor C-terminal" evidence="7">
    <location>
        <begin position="60"/>
        <end position="280"/>
    </location>
</feature>
<dbReference type="SMART" id="SM00079">
    <property type="entry name" value="PBPe"/>
    <property type="match status" value="1"/>
</dbReference>
<proteinExistence type="inferred from homology"/>
<comment type="caution">
    <text evidence="8">The sequence shown here is derived from an EMBL/GenBank/DDBJ whole genome shotgun (WGS) entry which is preliminary data.</text>
</comment>
<comment type="subcellular location">
    <subcellularLocation>
        <location evidence="1">Cell envelope</location>
    </subcellularLocation>
</comment>